<dbReference type="PANTHER" id="PTHR34501">
    <property type="entry name" value="PROTEIN YDDL-RELATED"/>
    <property type="match status" value="1"/>
</dbReference>
<keyword evidence="4" id="KW-1134">Transmembrane beta strand</keyword>
<evidence type="ECO:0000256" key="8">
    <source>
        <dbReference type="ARBA" id="ARBA00023114"/>
    </source>
</evidence>
<dbReference type="EMBL" id="CADIKL010000069">
    <property type="protein sequence ID" value="CAB3809654.1"/>
    <property type="molecule type" value="Genomic_DNA"/>
</dbReference>
<accession>A0A6J5H0T0</accession>
<keyword evidence="8" id="KW-0626">Porin</keyword>
<dbReference type="InterPro" id="IPR033900">
    <property type="entry name" value="Gram_neg_porin_domain"/>
</dbReference>
<evidence type="ECO:0000256" key="5">
    <source>
        <dbReference type="ARBA" id="ARBA00022692"/>
    </source>
</evidence>
<dbReference type="InterPro" id="IPR050298">
    <property type="entry name" value="Gram-neg_bact_OMP"/>
</dbReference>
<keyword evidence="14" id="KW-1185">Reference proteome</keyword>
<dbReference type="SUPFAM" id="SSF56935">
    <property type="entry name" value="Porins"/>
    <property type="match status" value="1"/>
</dbReference>
<dbReference type="GO" id="GO:0015288">
    <property type="term" value="F:porin activity"/>
    <property type="evidence" value="ECO:0007669"/>
    <property type="project" value="UniProtKB-KW"/>
</dbReference>
<feature type="chain" id="PRO_5027109616" evidence="11">
    <location>
        <begin position="21"/>
        <end position="391"/>
    </location>
</feature>
<sequence length="391" mass="40611">MKKKLLALAPLCLCGASAWAQSSLTLYGVLDEGIMFNSNVATGPSKGGQKWYLDSLNGMYGSRWGMRGAEDLGGGTRAIFTLESGVNLNSGAAGQGGLQFGRQAAVGLSNRRFGDLTLGRQYDSVVNYAQAVTIQGYLASEVFQHPGDFDNTANSLRTNNSIRYASPNINGLTFGATWSVGGQPGNISGNGGYSAGVAYANGVVTLAAAYLYFKNPTAATAGQGFFTSNGSGTQLTGILNKAYASANSYQVAVAGGLYTIGPVQIGASWSNIEYGNIVALGGASARFNNVDAGVKWSVTPAFSLGAAYDYAKGNNVHTSEGANVGNQHFNQFSVMADYFLSKRTDLYAEGAYQIAAGTSSTGAPAVANIGNAGDSSNTRQALVRVAIRHRF</sequence>
<dbReference type="GO" id="GO:0009279">
    <property type="term" value="C:cell outer membrane"/>
    <property type="evidence" value="ECO:0007669"/>
    <property type="project" value="UniProtKB-SubCell"/>
</dbReference>
<dbReference type="PRINTS" id="PR00184">
    <property type="entry name" value="NEISSPPORIN"/>
</dbReference>
<keyword evidence="5" id="KW-0812">Transmembrane</keyword>
<dbReference type="Gene3D" id="2.40.160.10">
    <property type="entry name" value="Porin"/>
    <property type="match status" value="1"/>
</dbReference>
<protein>
    <submittedName>
        <fullName evidence="13">Outer membrane porin protein</fullName>
    </submittedName>
</protein>
<evidence type="ECO:0000256" key="9">
    <source>
        <dbReference type="ARBA" id="ARBA00023136"/>
    </source>
</evidence>
<dbReference type="InterPro" id="IPR023614">
    <property type="entry name" value="Porin_dom_sf"/>
</dbReference>
<dbReference type="AlphaFoldDB" id="A0A6J5H0T0"/>
<evidence type="ECO:0000256" key="7">
    <source>
        <dbReference type="ARBA" id="ARBA00023065"/>
    </source>
</evidence>
<dbReference type="GO" id="GO:0034220">
    <property type="term" value="P:monoatomic ion transmembrane transport"/>
    <property type="evidence" value="ECO:0007669"/>
    <property type="project" value="InterPro"/>
</dbReference>
<name>A0A6J5H0T0_9BURK</name>
<keyword evidence="10" id="KW-0998">Cell outer membrane</keyword>
<evidence type="ECO:0000256" key="10">
    <source>
        <dbReference type="ARBA" id="ARBA00023237"/>
    </source>
</evidence>
<dbReference type="Pfam" id="PF13609">
    <property type="entry name" value="Porin_4"/>
    <property type="match status" value="1"/>
</dbReference>
<proteinExistence type="predicted"/>
<dbReference type="Proteomes" id="UP000494119">
    <property type="component" value="Unassembled WGS sequence"/>
</dbReference>
<evidence type="ECO:0000256" key="2">
    <source>
        <dbReference type="ARBA" id="ARBA00011233"/>
    </source>
</evidence>
<keyword evidence="9" id="KW-0472">Membrane</keyword>
<dbReference type="GO" id="GO:0046930">
    <property type="term" value="C:pore complex"/>
    <property type="evidence" value="ECO:0007669"/>
    <property type="project" value="UniProtKB-KW"/>
</dbReference>
<dbReference type="RefSeq" id="WP_175198414.1">
    <property type="nucleotide sequence ID" value="NZ_CADIKL010000069.1"/>
</dbReference>
<keyword evidence="3" id="KW-0813">Transport</keyword>
<evidence type="ECO:0000313" key="14">
    <source>
        <dbReference type="Proteomes" id="UP000494119"/>
    </source>
</evidence>
<comment type="subcellular location">
    <subcellularLocation>
        <location evidence="1">Cell outer membrane</location>
        <topology evidence="1">Multi-pass membrane protein</topology>
    </subcellularLocation>
</comment>
<evidence type="ECO:0000256" key="6">
    <source>
        <dbReference type="ARBA" id="ARBA00022729"/>
    </source>
</evidence>
<dbReference type="CDD" id="cd00342">
    <property type="entry name" value="gram_neg_porins"/>
    <property type="match status" value="1"/>
</dbReference>
<gene>
    <name evidence="13" type="ORF">LMG28688_07032</name>
</gene>
<evidence type="ECO:0000256" key="4">
    <source>
        <dbReference type="ARBA" id="ARBA00022452"/>
    </source>
</evidence>
<evidence type="ECO:0000256" key="11">
    <source>
        <dbReference type="SAM" id="SignalP"/>
    </source>
</evidence>
<comment type="subunit">
    <text evidence="2">Homotrimer.</text>
</comment>
<evidence type="ECO:0000256" key="3">
    <source>
        <dbReference type="ARBA" id="ARBA00022448"/>
    </source>
</evidence>
<dbReference type="InterPro" id="IPR001702">
    <property type="entry name" value="Porin_Gram-ve"/>
</dbReference>
<dbReference type="InterPro" id="IPR002299">
    <property type="entry name" value="Porin_Neis"/>
</dbReference>
<organism evidence="13 14">
    <name type="scientific">Paraburkholderia caffeinitolerans</name>
    <dbReference type="NCBI Taxonomy" id="1723730"/>
    <lineage>
        <taxon>Bacteria</taxon>
        <taxon>Pseudomonadati</taxon>
        <taxon>Pseudomonadota</taxon>
        <taxon>Betaproteobacteria</taxon>
        <taxon>Burkholderiales</taxon>
        <taxon>Burkholderiaceae</taxon>
        <taxon>Paraburkholderia</taxon>
    </lineage>
</organism>
<evidence type="ECO:0000259" key="12">
    <source>
        <dbReference type="Pfam" id="PF13609"/>
    </source>
</evidence>
<keyword evidence="7" id="KW-0406">Ion transport</keyword>
<dbReference type="PANTHER" id="PTHR34501:SF9">
    <property type="entry name" value="MAJOR OUTER MEMBRANE PROTEIN P.IA"/>
    <property type="match status" value="1"/>
</dbReference>
<feature type="domain" description="Porin" evidence="12">
    <location>
        <begin position="7"/>
        <end position="352"/>
    </location>
</feature>
<dbReference type="PRINTS" id="PR00182">
    <property type="entry name" value="ECOLNEIPORIN"/>
</dbReference>
<feature type="signal peptide" evidence="11">
    <location>
        <begin position="1"/>
        <end position="20"/>
    </location>
</feature>
<keyword evidence="6 11" id="KW-0732">Signal</keyword>
<evidence type="ECO:0000256" key="1">
    <source>
        <dbReference type="ARBA" id="ARBA00004571"/>
    </source>
</evidence>
<reference evidence="13 14" key="1">
    <citation type="submission" date="2020-04" db="EMBL/GenBank/DDBJ databases">
        <authorList>
            <person name="De Canck E."/>
        </authorList>
    </citation>
    <scope>NUCLEOTIDE SEQUENCE [LARGE SCALE GENOMIC DNA]</scope>
    <source>
        <strain evidence="13 14">LMG 28688</strain>
    </source>
</reference>
<evidence type="ECO:0000313" key="13">
    <source>
        <dbReference type="EMBL" id="CAB3809654.1"/>
    </source>
</evidence>